<dbReference type="GO" id="GO:0045087">
    <property type="term" value="P:innate immune response"/>
    <property type="evidence" value="ECO:0007669"/>
    <property type="project" value="TreeGrafter"/>
</dbReference>
<organism evidence="2 3">
    <name type="scientific">Caenorhabditis tropicalis</name>
    <dbReference type="NCBI Taxonomy" id="1561998"/>
    <lineage>
        <taxon>Eukaryota</taxon>
        <taxon>Metazoa</taxon>
        <taxon>Ecdysozoa</taxon>
        <taxon>Nematoda</taxon>
        <taxon>Chromadorea</taxon>
        <taxon>Rhabditida</taxon>
        <taxon>Rhabditina</taxon>
        <taxon>Rhabditomorpha</taxon>
        <taxon>Rhabditoidea</taxon>
        <taxon>Rhabditidae</taxon>
        <taxon>Peloderinae</taxon>
        <taxon>Caenorhabditis</taxon>
    </lineage>
</organism>
<dbReference type="AlphaFoldDB" id="A0A1I7SYD4"/>
<dbReference type="STRING" id="1561998.A0A1I7SYD4"/>
<evidence type="ECO:0000313" key="3">
    <source>
        <dbReference type="WBParaSite" id="Csp11.Scaffold290.g772.t1"/>
    </source>
</evidence>
<sequence>MTSPQAFQKTLMSSFKAYLPEEHWDLVKWNAAGLLIVPSVLKISMYGTEEELAANVQLFRRFPGSHMYFDSEPTELTTYNAMYCKSLKTKEYVFKLDIYNVLSTVVFSSTVDPDVVPLISFYLRTKEKQLNGKFEMVQHLNEELNKFDDMLITALENSEDSNKKPRLKRGTLSEIFASVKQLLPKNDDDPEYKSIHNLLESCIAWRMDPYFSEGSPIFLMKFEGTPILFM</sequence>
<dbReference type="PANTHER" id="PTHR21447">
    <property type="entry name" value="RING-TYPE DOMAIN-CONTAINING PROTEIN-RELATED"/>
    <property type="match status" value="1"/>
</dbReference>
<dbReference type="Pfam" id="PF25100">
    <property type="entry name" value="DUF7809"/>
    <property type="match status" value="1"/>
</dbReference>
<name>A0A1I7SYD4_9PELO</name>
<accession>A0A1I7SYD4</accession>
<evidence type="ECO:0000313" key="2">
    <source>
        <dbReference type="Proteomes" id="UP000095282"/>
    </source>
</evidence>
<dbReference type="PANTHER" id="PTHR21447:SF13">
    <property type="entry name" value="RING-TYPE DOMAIN-CONTAINING PROTEIN"/>
    <property type="match status" value="1"/>
</dbReference>
<keyword evidence="2" id="KW-1185">Reference proteome</keyword>
<evidence type="ECO:0000259" key="1">
    <source>
        <dbReference type="Pfam" id="PF25100"/>
    </source>
</evidence>
<protein>
    <submittedName>
        <fullName evidence="3">NR LBD domain-containing protein</fullName>
    </submittedName>
</protein>
<feature type="domain" description="DUF7809" evidence="1">
    <location>
        <begin position="92"/>
        <end position="202"/>
    </location>
</feature>
<dbReference type="Proteomes" id="UP000095282">
    <property type="component" value="Unplaced"/>
</dbReference>
<dbReference type="InterPro" id="IPR056711">
    <property type="entry name" value="DUF7809"/>
</dbReference>
<dbReference type="WBParaSite" id="Csp11.Scaffold290.g772.t1">
    <property type="protein sequence ID" value="Csp11.Scaffold290.g772.t1"/>
    <property type="gene ID" value="Csp11.Scaffold290.g772"/>
</dbReference>
<reference evidence="3" key="1">
    <citation type="submission" date="2016-11" db="UniProtKB">
        <authorList>
            <consortium name="WormBaseParasite"/>
        </authorList>
    </citation>
    <scope>IDENTIFICATION</scope>
</reference>
<proteinExistence type="predicted"/>
<dbReference type="GO" id="GO:0045121">
    <property type="term" value="C:membrane raft"/>
    <property type="evidence" value="ECO:0007669"/>
    <property type="project" value="TreeGrafter"/>
</dbReference>
<dbReference type="eggNOG" id="ENOG502RT6Q">
    <property type="taxonomic scope" value="Eukaryota"/>
</dbReference>